<accession>D3ZIC9</accession>
<keyword evidence="5" id="KW-1185">Reference proteome</keyword>
<dbReference type="RGD" id="1309236">
    <property type="gene designation" value="Zc3hav1l"/>
</dbReference>
<name>D3ZIC9_RAT</name>
<dbReference type="SMR" id="D3ZIC9"/>
<dbReference type="PaxDb" id="10116-ENSRNOP00000018645"/>
<dbReference type="InterPro" id="IPR041360">
    <property type="entry name" value="ZAP_HTH"/>
</dbReference>
<feature type="region of interest" description="Disordered" evidence="2">
    <location>
        <begin position="299"/>
        <end position="341"/>
    </location>
</feature>
<dbReference type="PROSITE" id="PS50103">
    <property type="entry name" value="ZF_C3H1"/>
    <property type="match status" value="1"/>
</dbReference>
<dbReference type="PANTHER" id="PTHR47621">
    <property type="entry name" value="ZINC FINGER CCCH-TYPE ANTIVIRAL PROTEIN 1-LIKE"/>
    <property type="match status" value="1"/>
</dbReference>
<dbReference type="PeptideAtlas" id="D3ZIC9"/>
<dbReference type="HOGENOM" id="CLU_085581_0_0_1"/>
<evidence type="ECO:0000256" key="2">
    <source>
        <dbReference type="SAM" id="MobiDB-lite"/>
    </source>
</evidence>
<dbReference type="UCSC" id="RGD:1309236">
    <property type="organism name" value="rat"/>
</dbReference>
<dbReference type="InterPro" id="IPR036388">
    <property type="entry name" value="WH-like_DNA-bd_sf"/>
</dbReference>
<dbReference type="InterPro" id="IPR000571">
    <property type="entry name" value="Znf_CCCH"/>
</dbReference>
<dbReference type="AlphaFoldDB" id="D3ZIC9"/>
<dbReference type="STRING" id="10116.ENSRNOP00000018645"/>
<dbReference type="GO" id="GO:0008270">
    <property type="term" value="F:zinc ion binding"/>
    <property type="evidence" value="ECO:0007669"/>
    <property type="project" value="UniProtKB-KW"/>
</dbReference>
<dbReference type="Bgee" id="ENSRNOG00000013944">
    <property type="expression patterns" value="Expressed in esophagus and 17 other cell types or tissues"/>
</dbReference>
<feature type="domain" description="C3H1-type" evidence="3">
    <location>
        <begin position="241"/>
        <end position="262"/>
    </location>
</feature>
<keyword evidence="1" id="KW-0479">Metal-binding</keyword>
<dbReference type="PhosphoSitePlus" id="D3ZIC9"/>
<dbReference type="RefSeq" id="XP_342662.5">
    <property type="nucleotide sequence ID" value="XM_342661.8"/>
</dbReference>
<protein>
    <submittedName>
        <fullName evidence="4">Zinc finger CCCH-type containing, antiviral 1 like</fullName>
    </submittedName>
</protein>
<dbReference type="InterPro" id="IPR057602">
    <property type="entry name" value="Zfn-CCCH_PARP12"/>
</dbReference>
<dbReference type="GO" id="GO:0005829">
    <property type="term" value="C:cytosol"/>
    <property type="evidence" value="ECO:0000266"/>
    <property type="project" value="RGD"/>
</dbReference>
<dbReference type="Gene3D" id="1.10.10.10">
    <property type="entry name" value="Winged helix-like DNA-binding domain superfamily/Winged helix DNA-binding domain"/>
    <property type="match status" value="1"/>
</dbReference>
<reference evidence="4" key="1">
    <citation type="submission" date="2024-01" db="EMBL/GenBank/DDBJ databases">
        <title>GRCr8: a new rat reference genome assembly contstructed from accurate long reads and long range scaffolding.</title>
        <authorList>
            <person name="Doris P.A."/>
            <person name="Kalbfleisch T."/>
            <person name="Li K."/>
            <person name="Howe K."/>
            <person name="Wood J."/>
        </authorList>
    </citation>
    <scope>NUCLEOTIDE SEQUENCE [LARGE SCALE GENOMIC DNA]</scope>
    <source>
        <strain evidence="4">Brown Norway</strain>
    </source>
</reference>
<feature type="compositionally biased region" description="Polar residues" evidence="2">
    <location>
        <begin position="304"/>
        <end position="313"/>
    </location>
</feature>
<dbReference type="FunCoup" id="D3ZIC9">
    <property type="interactions" value="448"/>
</dbReference>
<reference evidence="4" key="2">
    <citation type="submission" date="2025-08" db="UniProtKB">
        <authorList>
            <consortium name="Ensembl"/>
        </authorList>
    </citation>
    <scope>IDENTIFICATION</scope>
    <source>
        <strain evidence="4">Brown Norway</strain>
    </source>
</reference>
<dbReference type="GeneID" id="362341"/>
<dbReference type="eggNOG" id="ENOG502T12H">
    <property type="taxonomic scope" value="Eukaryota"/>
</dbReference>
<proteinExistence type="predicted"/>
<dbReference type="OrthoDB" id="6133115at2759"/>
<keyword evidence="1" id="KW-0862">Zinc</keyword>
<dbReference type="Proteomes" id="UP000002494">
    <property type="component" value="Chromosome 4"/>
</dbReference>
<sequence>MLLGLRPCLLRPGPLPLAGSGRGRGGEEPAGPGLVGTRWRAMADLTLCAFLTKVLCAHGGRMFLQDLRGHVELSEAKLRAVLRRAGPERFLLQEVELRDGPWDPEAEVAAGSGSGSGSGSGGGATACRVMAVSSARLCARYQRGECQACDQLHLCRRHMLGKCPHRDCWSTCSLSHDIHTPVNVQVLKNQGLFGLNEAQLRILLLQNDPCLFPEVCLLYNKGGDVLYGYCNLKDKCNKFHVCRSFVRGECTFQTCKRSHQLIHAATLKLLEDQELSVSSVVNFQIISTYRHKKLHKMLEEKDNSTSTEQSQGLGKQGTPGAGAVEARPFFPARAQSPWKPQ</sequence>
<evidence type="ECO:0000313" key="5">
    <source>
        <dbReference type="Proteomes" id="UP000002494"/>
    </source>
</evidence>
<dbReference type="Pfam" id="PF25261">
    <property type="entry name" value="zf-CCCH_PARP12"/>
    <property type="match status" value="1"/>
</dbReference>
<organism evidence="4 5">
    <name type="scientific">Rattus norvegicus</name>
    <name type="common">Rat</name>
    <dbReference type="NCBI Taxonomy" id="10116"/>
    <lineage>
        <taxon>Eukaryota</taxon>
        <taxon>Metazoa</taxon>
        <taxon>Chordata</taxon>
        <taxon>Craniata</taxon>
        <taxon>Vertebrata</taxon>
        <taxon>Euteleostomi</taxon>
        <taxon>Mammalia</taxon>
        <taxon>Eutheria</taxon>
        <taxon>Euarchontoglires</taxon>
        <taxon>Glires</taxon>
        <taxon>Rodentia</taxon>
        <taxon>Myomorpha</taxon>
        <taxon>Muroidea</taxon>
        <taxon>Muridae</taxon>
        <taxon>Murinae</taxon>
        <taxon>Rattus</taxon>
    </lineage>
</organism>
<dbReference type="InterPro" id="IPR026693">
    <property type="entry name" value="Zc3hav1-like"/>
</dbReference>
<gene>
    <name evidence="4 6" type="primary">Zc3hav1l</name>
</gene>
<keyword evidence="1" id="KW-0863">Zinc-finger</keyword>
<evidence type="ECO:0000313" key="4">
    <source>
        <dbReference type="Ensembl" id="ENSRNOP00000018645.6"/>
    </source>
</evidence>
<dbReference type="Ensembl" id="ENSRNOT00000018645.7">
    <property type="protein sequence ID" value="ENSRNOP00000018645.6"/>
    <property type="gene ID" value="ENSRNOG00000013944.7"/>
</dbReference>
<feature type="zinc finger region" description="C3H1-type" evidence="1">
    <location>
        <begin position="241"/>
        <end position="262"/>
    </location>
</feature>
<reference evidence="4" key="3">
    <citation type="submission" date="2025-09" db="UniProtKB">
        <authorList>
            <consortium name="Ensembl"/>
        </authorList>
    </citation>
    <scope>IDENTIFICATION</scope>
    <source>
        <strain evidence="4">Brown Norway</strain>
    </source>
</reference>
<dbReference type="Pfam" id="PF18606">
    <property type="entry name" value="HTH_53"/>
    <property type="match status" value="1"/>
</dbReference>
<evidence type="ECO:0000259" key="3">
    <source>
        <dbReference type="PROSITE" id="PS50103"/>
    </source>
</evidence>
<dbReference type="PANTHER" id="PTHR47621:SF1">
    <property type="entry name" value="ZINC FINGER CCCH-TYPE ANTIVIRAL PROTEIN 1-LIKE"/>
    <property type="match status" value="1"/>
</dbReference>
<evidence type="ECO:0000256" key="1">
    <source>
        <dbReference type="PROSITE-ProRule" id="PRU00723"/>
    </source>
</evidence>
<evidence type="ECO:0000313" key="6">
    <source>
        <dbReference type="RGD" id="1309236"/>
    </source>
</evidence>
<dbReference type="OMA" id="MLGKCPH"/>
<dbReference type="GeneTree" id="ENSGT00710000106871"/>
<dbReference type="AGR" id="RGD:1309236"/>